<dbReference type="InterPro" id="IPR058163">
    <property type="entry name" value="LysR-type_TF_proteobact-type"/>
</dbReference>
<dbReference type="SUPFAM" id="SSF53850">
    <property type="entry name" value="Periplasmic binding protein-like II"/>
    <property type="match status" value="1"/>
</dbReference>
<gene>
    <name evidence="6" type="ORF">MNBD_GAMMA05-829</name>
</gene>
<dbReference type="SUPFAM" id="SSF46785">
    <property type="entry name" value="Winged helix' DNA-binding domain"/>
    <property type="match status" value="1"/>
</dbReference>
<comment type="similarity">
    <text evidence="1">Belongs to the LysR transcriptional regulatory family.</text>
</comment>
<dbReference type="GO" id="GO:0003700">
    <property type="term" value="F:DNA-binding transcription factor activity"/>
    <property type="evidence" value="ECO:0007669"/>
    <property type="project" value="InterPro"/>
</dbReference>
<keyword evidence="2" id="KW-0805">Transcription regulation</keyword>
<protein>
    <submittedName>
        <fullName evidence="6">Transcriptional regulator, LysR family</fullName>
    </submittedName>
</protein>
<dbReference type="InterPro" id="IPR000847">
    <property type="entry name" value="LysR_HTH_N"/>
</dbReference>
<dbReference type="AlphaFoldDB" id="A0A3B0X3T0"/>
<dbReference type="Pfam" id="PF03466">
    <property type="entry name" value="LysR_substrate"/>
    <property type="match status" value="1"/>
</dbReference>
<dbReference type="PANTHER" id="PTHR30537">
    <property type="entry name" value="HTH-TYPE TRANSCRIPTIONAL REGULATOR"/>
    <property type="match status" value="1"/>
</dbReference>
<accession>A0A3B0X3T0</accession>
<organism evidence="6">
    <name type="scientific">hydrothermal vent metagenome</name>
    <dbReference type="NCBI Taxonomy" id="652676"/>
    <lineage>
        <taxon>unclassified sequences</taxon>
        <taxon>metagenomes</taxon>
        <taxon>ecological metagenomes</taxon>
    </lineage>
</organism>
<dbReference type="GO" id="GO:0003677">
    <property type="term" value="F:DNA binding"/>
    <property type="evidence" value="ECO:0007669"/>
    <property type="project" value="UniProtKB-KW"/>
</dbReference>
<dbReference type="FunFam" id="3.40.190.290:FF:000001">
    <property type="entry name" value="Transcriptional regulator, LysR family"/>
    <property type="match status" value="1"/>
</dbReference>
<dbReference type="InterPro" id="IPR036388">
    <property type="entry name" value="WH-like_DNA-bd_sf"/>
</dbReference>
<dbReference type="EMBL" id="UOFE01000015">
    <property type="protein sequence ID" value="VAW51316.1"/>
    <property type="molecule type" value="Genomic_DNA"/>
</dbReference>
<dbReference type="PROSITE" id="PS50931">
    <property type="entry name" value="HTH_LYSR"/>
    <property type="match status" value="1"/>
</dbReference>
<feature type="domain" description="HTH lysR-type" evidence="5">
    <location>
        <begin position="1"/>
        <end position="59"/>
    </location>
</feature>
<keyword evidence="3" id="KW-0238">DNA-binding</keyword>
<dbReference type="InterPro" id="IPR036390">
    <property type="entry name" value="WH_DNA-bd_sf"/>
</dbReference>
<proteinExistence type="inferred from homology"/>
<dbReference type="Gene3D" id="3.40.190.290">
    <property type="match status" value="1"/>
</dbReference>
<evidence type="ECO:0000256" key="2">
    <source>
        <dbReference type="ARBA" id="ARBA00023015"/>
    </source>
</evidence>
<evidence type="ECO:0000256" key="1">
    <source>
        <dbReference type="ARBA" id="ARBA00009437"/>
    </source>
</evidence>
<keyword evidence="4" id="KW-0804">Transcription</keyword>
<dbReference type="InterPro" id="IPR005119">
    <property type="entry name" value="LysR_subst-bd"/>
</dbReference>
<evidence type="ECO:0000256" key="3">
    <source>
        <dbReference type="ARBA" id="ARBA00023125"/>
    </source>
</evidence>
<dbReference type="Pfam" id="PF00126">
    <property type="entry name" value="HTH_1"/>
    <property type="match status" value="1"/>
</dbReference>
<sequence length="304" mass="33903">MGQLENMRVFIRVVEAGGIGRAADQLDMAKSAVSRRLAELEDRLGITLINRTTRTSSLTEAGNLYYARALRIVDDVTELDTLASDPETSLQGTLRLAVPLSFGLSHLTPALDMFTKEHPELTLHVDFSDQQIDLIEGGYDLAFRIGDLENSTLKARRISPIHIVMCASPDYIDKWGMPKKPDDLKHHQLLGYTLDDITSWKLVDKNNKETIMPVEAKILANNGDFLKDMAITGHGILISPTFIAGQALSKGELIAIMPGYSIASKNAYAVYPKTRYLSQRARLLIDFLLEQFGDNPYWDQNLPL</sequence>
<evidence type="ECO:0000256" key="4">
    <source>
        <dbReference type="ARBA" id="ARBA00023163"/>
    </source>
</evidence>
<dbReference type="Gene3D" id="1.10.10.10">
    <property type="entry name" value="Winged helix-like DNA-binding domain superfamily/Winged helix DNA-binding domain"/>
    <property type="match status" value="1"/>
</dbReference>
<evidence type="ECO:0000313" key="6">
    <source>
        <dbReference type="EMBL" id="VAW51316.1"/>
    </source>
</evidence>
<reference evidence="6" key="1">
    <citation type="submission" date="2018-06" db="EMBL/GenBank/DDBJ databases">
        <authorList>
            <person name="Zhirakovskaya E."/>
        </authorList>
    </citation>
    <scope>NUCLEOTIDE SEQUENCE</scope>
</reference>
<evidence type="ECO:0000259" key="5">
    <source>
        <dbReference type="PROSITE" id="PS50931"/>
    </source>
</evidence>
<dbReference type="CDD" id="cd08422">
    <property type="entry name" value="PBP2_CrgA_like"/>
    <property type="match status" value="1"/>
</dbReference>
<dbReference type="FunFam" id="1.10.10.10:FF:000001">
    <property type="entry name" value="LysR family transcriptional regulator"/>
    <property type="match status" value="1"/>
</dbReference>
<name>A0A3B0X3T0_9ZZZZ</name>
<dbReference type="PANTHER" id="PTHR30537:SF5">
    <property type="entry name" value="HTH-TYPE TRANSCRIPTIONAL ACTIVATOR TTDR-RELATED"/>
    <property type="match status" value="1"/>
</dbReference>